<keyword evidence="2" id="KW-0472">Membrane</keyword>
<protein>
    <submittedName>
        <fullName evidence="3">Uncharacterized protein</fullName>
    </submittedName>
</protein>
<organism evidence="3 4">
    <name type="scientific">Puccinia coronata f. sp. avenae</name>
    <dbReference type="NCBI Taxonomy" id="200324"/>
    <lineage>
        <taxon>Eukaryota</taxon>
        <taxon>Fungi</taxon>
        <taxon>Dikarya</taxon>
        <taxon>Basidiomycota</taxon>
        <taxon>Pucciniomycotina</taxon>
        <taxon>Pucciniomycetes</taxon>
        <taxon>Pucciniales</taxon>
        <taxon>Pucciniaceae</taxon>
        <taxon>Puccinia</taxon>
    </lineage>
</organism>
<proteinExistence type="predicted"/>
<keyword evidence="2" id="KW-0812">Transmembrane</keyword>
<gene>
    <name evidence="3" type="ORF">PCANC_09927</name>
</gene>
<reference evidence="3 4" key="1">
    <citation type="submission" date="2017-11" db="EMBL/GenBank/DDBJ databases">
        <title>De novo assembly and phasing of dikaryotic genomes from two isolates of Puccinia coronata f. sp. avenae, the causal agent of oat crown rust.</title>
        <authorList>
            <person name="Miller M.E."/>
            <person name="Zhang Y."/>
            <person name="Omidvar V."/>
            <person name="Sperschneider J."/>
            <person name="Schwessinger B."/>
            <person name="Raley C."/>
            <person name="Palmer J.M."/>
            <person name="Garnica D."/>
            <person name="Upadhyaya N."/>
            <person name="Rathjen J."/>
            <person name="Taylor J.M."/>
            <person name="Park R.F."/>
            <person name="Dodds P.N."/>
            <person name="Hirsch C.D."/>
            <person name="Kianian S.F."/>
            <person name="Figueroa M."/>
        </authorList>
    </citation>
    <scope>NUCLEOTIDE SEQUENCE [LARGE SCALE GENOMIC DNA]</scope>
    <source>
        <strain evidence="3">12NC29</strain>
    </source>
</reference>
<accession>A0A2N5V2U0</accession>
<keyword evidence="4" id="KW-1185">Reference proteome</keyword>
<feature type="compositionally biased region" description="Low complexity" evidence="1">
    <location>
        <begin position="86"/>
        <end position="96"/>
    </location>
</feature>
<keyword evidence="2" id="KW-1133">Transmembrane helix</keyword>
<evidence type="ECO:0000313" key="4">
    <source>
        <dbReference type="Proteomes" id="UP000235388"/>
    </source>
</evidence>
<feature type="transmembrane region" description="Helical" evidence="2">
    <location>
        <begin position="448"/>
        <end position="468"/>
    </location>
</feature>
<dbReference type="AlphaFoldDB" id="A0A2N5V2U0"/>
<dbReference type="EMBL" id="PGCJ01000138">
    <property type="protein sequence ID" value="PLW44329.1"/>
    <property type="molecule type" value="Genomic_DNA"/>
</dbReference>
<dbReference type="OrthoDB" id="10277852at2759"/>
<name>A0A2N5V2U0_9BASI</name>
<feature type="region of interest" description="Disordered" evidence="1">
    <location>
        <begin position="86"/>
        <end position="113"/>
    </location>
</feature>
<evidence type="ECO:0000313" key="3">
    <source>
        <dbReference type="EMBL" id="PLW44329.1"/>
    </source>
</evidence>
<sequence length="471" mass="52213">MNTSSDAAHESDQGQMMPDEGNYQINSVSISETLPTSIDRTLAEPELETFEFEVCTPYHGKPPDTADPHVAEVRIVEAYANRYQSRSPLVRSPSPLMRCRSPSQNAVPTGTPDGFLQRVIKRSRSCDAICEHREKGTVQKLYHMRGGLVLSPSSNAARLSIPETPEHSARQVRHRFRLHSQAQRAAAGPTVEVGEAPPENRVQALPQRQSAIYNPLIADVRVSRSSLIIYKTHCLYPEVSSLIPFPSCLIGFKLVVHPLDPKSRVKHLHLRLRLRNNNENQSARPPIIRAIYPRDGERHETGERTSVHETRANSIGVHLGLDQYGAATLSQTRSVALDSYTVACVETSGVCTSCLDLTMDEDTSSKSGVGRSVCFTALLELGSTEDKSFEATMTLTSKSRRELPYKLWASPTKHELIYDGVRELGCLEFHLSSLPANDKIVPVYDQRILLSSIFCAIIVCCGLIVPYIKTS</sequence>
<evidence type="ECO:0000256" key="2">
    <source>
        <dbReference type="SAM" id="Phobius"/>
    </source>
</evidence>
<evidence type="ECO:0000256" key="1">
    <source>
        <dbReference type="SAM" id="MobiDB-lite"/>
    </source>
</evidence>
<dbReference type="Proteomes" id="UP000235388">
    <property type="component" value="Unassembled WGS sequence"/>
</dbReference>
<comment type="caution">
    <text evidence="3">The sequence shown here is derived from an EMBL/GenBank/DDBJ whole genome shotgun (WGS) entry which is preliminary data.</text>
</comment>
<feature type="region of interest" description="Disordered" evidence="1">
    <location>
        <begin position="1"/>
        <end position="21"/>
    </location>
</feature>